<evidence type="ECO:0000313" key="3">
    <source>
        <dbReference type="EMBL" id="XAI71119.1"/>
    </source>
</evidence>
<accession>A0AAU6W4L9</accession>
<proteinExistence type="predicted"/>
<dbReference type="GO" id="GO:0006260">
    <property type="term" value="P:DNA replication"/>
    <property type="evidence" value="ECO:0007669"/>
    <property type="project" value="InterPro"/>
</dbReference>
<evidence type="ECO:0000259" key="2">
    <source>
        <dbReference type="Pfam" id="PF03796"/>
    </source>
</evidence>
<dbReference type="InterPro" id="IPR027417">
    <property type="entry name" value="P-loop_NTPase"/>
</dbReference>
<dbReference type="InterPro" id="IPR007694">
    <property type="entry name" value="DNA_helicase_DnaB-like_C"/>
</dbReference>
<dbReference type="SUPFAM" id="SSF52540">
    <property type="entry name" value="P-loop containing nucleoside triphosphate hydrolases"/>
    <property type="match status" value="1"/>
</dbReference>
<keyword evidence="3" id="KW-0547">Nucleotide-binding</keyword>
<gene>
    <name evidence="3" type="ORF">Cygsa01_00073</name>
</gene>
<protein>
    <submittedName>
        <fullName evidence="3">DNA helicase</fullName>
    </submittedName>
</protein>
<name>A0AAU6W4L9_9VIRU</name>
<organism evidence="3">
    <name type="scientific">Pseudomonas phage Cygsa01</name>
    <dbReference type="NCBI Taxonomy" id="3138529"/>
    <lineage>
        <taxon>Viruses</taxon>
    </lineage>
</organism>
<sequence length="485" mass="54663">MFIEKTCISSLLFDTEYCRKVLPYMKDEYFSDESNRVLFGHIKSFTSRYGRTPTKEALVLLLEDSSLNEQLYDNCLETVSEVEPSDTPTDFMVDKTEAWVKERAVFLALTECINIADGAVKEKTRDAIPDILSAALAVHFDTYLGHDYFEHAGEHYDKMHEESTKFPFAQDILNKATRGGVPNKTLNVVQAGINVGKTTWLIDQAVHWCTQGKNVIYFSAEVAENVIRHRADVNFFDITFDELEKLPKQTYLNRVMSIKQKTSGRLIIKEYPSGSASAANFMHDIQEIKLKMGIEFDMICVDYLGEIISSSLPLSAMSNTNTYYTQIARELRALGFRNDCPVWTAAQFGRDGQKATGAKDINVTDIADAIGVARVADFMIALIQPDELAELSQVVAKILKNRYSNKAKLRQFLLGCDNDRQKFFDVEQANVREEYKKIPQEIQAQIGVIEEGLKESADDTDPLPSIKPMGNPKGKPARDFGGFKV</sequence>
<keyword evidence="3" id="KW-0347">Helicase</keyword>
<dbReference type="GO" id="GO:0005524">
    <property type="term" value="F:ATP binding"/>
    <property type="evidence" value="ECO:0007669"/>
    <property type="project" value="InterPro"/>
</dbReference>
<keyword evidence="3" id="KW-0067">ATP-binding</keyword>
<reference evidence="3" key="1">
    <citation type="journal article" date="2024" name="J. Gen. Virol.">
        <title>Novel phages of Pseudomonas syringae unveil numerous potential auxiliary metabolic genes.</title>
        <authorList>
            <person name="Feltin C."/>
            <person name="Garneau J.R."/>
            <person name="Morris C.E."/>
            <person name="Berard A."/>
            <person name="Torres-Barcelo C."/>
        </authorList>
    </citation>
    <scope>NUCLEOTIDE SEQUENCE</scope>
</reference>
<dbReference type="EMBL" id="PP179332">
    <property type="protein sequence ID" value="XAI71119.1"/>
    <property type="molecule type" value="Genomic_DNA"/>
</dbReference>
<keyword evidence="3" id="KW-0378">Hydrolase</keyword>
<dbReference type="Gene3D" id="3.40.50.300">
    <property type="entry name" value="P-loop containing nucleotide triphosphate hydrolases"/>
    <property type="match status" value="1"/>
</dbReference>
<dbReference type="GO" id="GO:0003678">
    <property type="term" value="F:DNA helicase activity"/>
    <property type="evidence" value="ECO:0007669"/>
    <property type="project" value="InterPro"/>
</dbReference>
<dbReference type="Pfam" id="PF03796">
    <property type="entry name" value="DnaB_C"/>
    <property type="match status" value="1"/>
</dbReference>
<feature type="region of interest" description="Disordered" evidence="1">
    <location>
        <begin position="453"/>
        <end position="485"/>
    </location>
</feature>
<feature type="domain" description="SF4 helicase" evidence="2">
    <location>
        <begin position="174"/>
        <end position="404"/>
    </location>
</feature>
<evidence type="ECO:0000256" key="1">
    <source>
        <dbReference type="SAM" id="MobiDB-lite"/>
    </source>
</evidence>